<dbReference type="PANTHER" id="PTHR30086">
    <property type="entry name" value="ARGININE EXPORTER PROTEIN ARGO"/>
    <property type="match status" value="1"/>
</dbReference>
<proteinExistence type="inferred from homology"/>
<evidence type="ECO:0000313" key="8">
    <source>
        <dbReference type="EMBL" id="RDI98402.1"/>
    </source>
</evidence>
<evidence type="ECO:0000256" key="2">
    <source>
        <dbReference type="ARBA" id="ARBA00007928"/>
    </source>
</evidence>
<dbReference type="NCBIfam" id="NF007591">
    <property type="entry name" value="PRK10229.1"/>
    <property type="match status" value="1"/>
</dbReference>
<dbReference type="EMBL" id="QQSY01000002">
    <property type="protein sequence ID" value="RDI98402.1"/>
    <property type="molecule type" value="Genomic_DNA"/>
</dbReference>
<dbReference type="NCBIfam" id="TIGR00949">
    <property type="entry name" value="2A76"/>
    <property type="match status" value="1"/>
</dbReference>
<reference evidence="8 9" key="1">
    <citation type="submission" date="2018-07" db="EMBL/GenBank/DDBJ databases">
        <title>Dyella solisilvae sp. nov., isolated from the pine and broad-leaved mixed forest soil.</title>
        <authorList>
            <person name="Gao Z."/>
            <person name="Qiu L."/>
        </authorList>
    </citation>
    <scope>NUCLEOTIDE SEQUENCE [LARGE SCALE GENOMIC DNA]</scope>
    <source>
        <strain evidence="8 9">DHG54</strain>
    </source>
</reference>
<organism evidence="8 9">
    <name type="scientific">Dyella solisilvae</name>
    <dbReference type="NCBI Taxonomy" id="1920168"/>
    <lineage>
        <taxon>Bacteria</taxon>
        <taxon>Pseudomonadati</taxon>
        <taxon>Pseudomonadota</taxon>
        <taxon>Gammaproteobacteria</taxon>
        <taxon>Lysobacterales</taxon>
        <taxon>Rhodanobacteraceae</taxon>
        <taxon>Dyella</taxon>
    </lineage>
</organism>
<keyword evidence="5 7" id="KW-1133">Transmembrane helix</keyword>
<dbReference type="PANTHER" id="PTHR30086:SF19">
    <property type="entry name" value="THREONINE EFFLUX PROTEIN"/>
    <property type="match status" value="1"/>
</dbReference>
<feature type="transmembrane region" description="Helical" evidence="7">
    <location>
        <begin position="152"/>
        <end position="174"/>
    </location>
</feature>
<evidence type="ECO:0000256" key="1">
    <source>
        <dbReference type="ARBA" id="ARBA00004651"/>
    </source>
</evidence>
<evidence type="ECO:0000256" key="7">
    <source>
        <dbReference type="SAM" id="Phobius"/>
    </source>
</evidence>
<keyword evidence="9" id="KW-1185">Reference proteome</keyword>
<comment type="caution">
    <text evidence="8">The sequence shown here is derived from an EMBL/GenBank/DDBJ whole genome shotgun (WGS) entry which is preliminary data.</text>
</comment>
<evidence type="ECO:0000256" key="6">
    <source>
        <dbReference type="ARBA" id="ARBA00023136"/>
    </source>
</evidence>
<protein>
    <submittedName>
        <fullName evidence="8">Threonine export protein RhtC</fullName>
    </submittedName>
</protein>
<dbReference type="Pfam" id="PF01810">
    <property type="entry name" value="LysE"/>
    <property type="match status" value="1"/>
</dbReference>
<dbReference type="RefSeq" id="WP_114824498.1">
    <property type="nucleotide sequence ID" value="NZ_QQSY01000002.1"/>
</dbReference>
<evidence type="ECO:0000256" key="4">
    <source>
        <dbReference type="ARBA" id="ARBA00022692"/>
    </source>
</evidence>
<dbReference type="InterPro" id="IPR001123">
    <property type="entry name" value="LeuE-type"/>
</dbReference>
<dbReference type="OrthoDB" id="581870at2"/>
<keyword evidence="3" id="KW-1003">Cell membrane</keyword>
<dbReference type="AlphaFoldDB" id="A0A370K702"/>
<evidence type="ECO:0000313" key="9">
    <source>
        <dbReference type="Proteomes" id="UP000254711"/>
    </source>
</evidence>
<comment type="subcellular location">
    <subcellularLocation>
        <location evidence="1">Cell membrane</location>
        <topology evidence="1">Multi-pass membrane protein</topology>
    </subcellularLocation>
</comment>
<evidence type="ECO:0000256" key="5">
    <source>
        <dbReference type="ARBA" id="ARBA00022989"/>
    </source>
</evidence>
<feature type="transmembrane region" description="Helical" evidence="7">
    <location>
        <begin position="38"/>
        <end position="59"/>
    </location>
</feature>
<evidence type="ECO:0000256" key="3">
    <source>
        <dbReference type="ARBA" id="ARBA00022475"/>
    </source>
</evidence>
<sequence>MSLFLTIAVVHLVALLSPGPDFFFVSQTAVSRTRRQAMFGVLGITLGVLVWSALALAGLQLVLQRLAWLERLISVAGGLYLAWMGLKMLRGAWRAPAAGVAEPRAVLQQSDLATLRAGLLTNLSNPKVVIYFGSVFSAFVGDRVSRAARWGLWSMVVVETLLWFTFVAGVFALPAMRRGYLRLSRWIDGLAGAVFVAFGLHLIFARRAG</sequence>
<dbReference type="InterPro" id="IPR004778">
    <property type="entry name" value="Homoserine/Threonine_efflux"/>
</dbReference>
<dbReference type="GO" id="GO:0005886">
    <property type="term" value="C:plasma membrane"/>
    <property type="evidence" value="ECO:0007669"/>
    <property type="project" value="UniProtKB-SubCell"/>
</dbReference>
<comment type="similarity">
    <text evidence="2">Belongs to the Rht family.</text>
</comment>
<gene>
    <name evidence="8" type="ORF">DVT68_07625</name>
</gene>
<feature type="transmembrane region" description="Helical" evidence="7">
    <location>
        <begin position="186"/>
        <end position="205"/>
    </location>
</feature>
<name>A0A370K702_9GAMM</name>
<feature type="transmembrane region" description="Helical" evidence="7">
    <location>
        <begin position="66"/>
        <end position="86"/>
    </location>
</feature>
<keyword evidence="6 7" id="KW-0472">Membrane</keyword>
<dbReference type="GO" id="GO:0015171">
    <property type="term" value="F:amino acid transmembrane transporter activity"/>
    <property type="evidence" value="ECO:0007669"/>
    <property type="project" value="TreeGrafter"/>
</dbReference>
<dbReference type="Proteomes" id="UP000254711">
    <property type="component" value="Unassembled WGS sequence"/>
</dbReference>
<keyword evidence="4 7" id="KW-0812">Transmembrane</keyword>
<accession>A0A370K702</accession>